<dbReference type="InterPro" id="IPR037401">
    <property type="entry name" value="SnoaL-like"/>
</dbReference>
<accession>F6EUA8</accession>
<dbReference type="Gene3D" id="3.10.450.50">
    <property type="match status" value="1"/>
</dbReference>
<dbReference type="KEGG" id="sch:Sphch_1879"/>
<evidence type="ECO:0000313" key="3">
    <source>
        <dbReference type="Proteomes" id="UP000007150"/>
    </source>
</evidence>
<dbReference type="EMBL" id="CP002798">
    <property type="protein sequence ID" value="AEG49561.1"/>
    <property type="molecule type" value="Genomic_DNA"/>
</dbReference>
<gene>
    <name evidence="2" type="ORF">Sphch_1879</name>
</gene>
<proteinExistence type="predicted"/>
<dbReference type="RefSeq" id="WP_013847809.1">
    <property type="nucleotide sequence ID" value="NC_015593.1"/>
</dbReference>
<evidence type="ECO:0000259" key="1">
    <source>
        <dbReference type="Pfam" id="PF13577"/>
    </source>
</evidence>
<feature type="domain" description="SnoaL-like" evidence="1">
    <location>
        <begin position="14"/>
        <end position="136"/>
    </location>
</feature>
<dbReference type="AlphaFoldDB" id="F6EUA8"/>
<protein>
    <recommendedName>
        <fullName evidence="1">SnoaL-like domain-containing protein</fullName>
    </recommendedName>
</protein>
<name>F6EUA8_SPHCR</name>
<reference evidence="2 3" key="1">
    <citation type="submission" date="2011-05" db="EMBL/GenBank/DDBJ databases">
        <title>Complete sequence of chromosome 1 of Sphingobium chlorophenolicum L-1.</title>
        <authorList>
            <consortium name="US DOE Joint Genome Institute"/>
            <person name="Lucas S."/>
            <person name="Han J."/>
            <person name="Lapidus A."/>
            <person name="Cheng J.-F."/>
            <person name="Goodwin L."/>
            <person name="Pitluck S."/>
            <person name="Peters L."/>
            <person name="Daligault H."/>
            <person name="Han C."/>
            <person name="Tapia R."/>
            <person name="Land M."/>
            <person name="Hauser L."/>
            <person name="Kyrpides N."/>
            <person name="Ivanova N."/>
            <person name="Pagani I."/>
            <person name="Turner P."/>
            <person name="Copley S."/>
            <person name="Woyke T."/>
        </authorList>
    </citation>
    <scope>NUCLEOTIDE SEQUENCE [LARGE SCALE GENOMIC DNA]</scope>
    <source>
        <strain evidence="2 3">L-1</strain>
    </source>
</reference>
<keyword evidence="3" id="KW-1185">Reference proteome</keyword>
<dbReference type="SUPFAM" id="SSF54427">
    <property type="entry name" value="NTF2-like"/>
    <property type="match status" value="1"/>
</dbReference>
<dbReference type="STRING" id="690566.Sphch_1879"/>
<dbReference type="Pfam" id="PF13577">
    <property type="entry name" value="SnoaL_4"/>
    <property type="match status" value="1"/>
</dbReference>
<dbReference type="Proteomes" id="UP000007150">
    <property type="component" value="Chromosome 1"/>
</dbReference>
<organism evidence="2 3">
    <name type="scientific">Sphingobium chlorophenolicum L-1</name>
    <dbReference type="NCBI Taxonomy" id="690566"/>
    <lineage>
        <taxon>Bacteria</taxon>
        <taxon>Pseudomonadati</taxon>
        <taxon>Pseudomonadota</taxon>
        <taxon>Alphaproteobacteria</taxon>
        <taxon>Sphingomonadales</taxon>
        <taxon>Sphingomonadaceae</taxon>
        <taxon>Sphingobium</taxon>
    </lineage>
</organism>
<dbReference type="HOGENOM" id="CLU_1474267_0_0_5"/>
<sequence length="183" mass="20770">MTDNKTLAVEEKLERLWATQDIKDLALRYGLAVDTRDWALMDSLWVETEAIHPDSVLNGGTILDVHVLRAAAADLSLVGASTMLVANHLVEFDSPDRAHGSVYCHCMMDAEVFFEQLIIYQDVYERHDGAWLFRTRDHLLWWGAERKDNPMRQPPAHWPQSQVGAGVAFETIQRPNSSISAKR</sequence>
<dbReference type="InterPro" id="IPR032710">
    <property type="entry name" value="NTF2-like_dom_sf"/>
</dbReference>
<evidence type="ECO:0000313" key="2">
    <source>
        <dbReference type="EMBL" id="AEG49561.1"/>
    </source>
</evidence>